<dbReference type="EMBL" id="BAAANN010000012">
    <property type="protein sequence ID" value="GAA1960167.1"/>
    <property type="molecule type" value="Genomic_DNA"/>
</dbReference>
<sequence>MRVNAEIPVGDVVAMQEGPRPFGLRFAVSPTVPVDKHEKTYYTVTVKEATQISRDGKTDTIQDDVQRERED</sequence>
<name>A0ABP5CER4_9PSEU</name>
<organism evidence="1 2">
    <name type="scientific">Amycolatopsis minnesotensis</name>
    <dbReference type="NCBI Taxonomy" id="337894"/>
    <lineage>
        <taxon>Bacteria</taxon>
        <taxon>Bacillati</taxon>
        <taxon>Actinomycetota</taxon>
        <taxon>Actinomycetes</taxon>
        <taxon>Pseudonocardiales</taxon>
        <taxon>Pseudonocardiaceae</taxon>
        <taxon>Amycolatopsis</taxon>
    </lineage>
</organism>
<evidence type="ECO:0000313" key="1">
    <source>
        <dbReference type="EMBL" id="GAA1960167.1"/>
    </source>
</evidence>
<gene>
    <name evidence="1" type="ORF">GCM10009754_33410</name>
</gene>
<dbReference type="RefSeq" id="WP_344418759.1">
    <property type="nucleotide sequence ID" value="NZ_BAAANN010000012.1"/>
</dbReference>
<dbReference type="Proteomes" id="UP001501116">
    <property type="component" value="Unassembled WGS sequence"/>
</dbReference>
<accession>A0ABP5CER4</accession>
<protein>
    <submittedName>
        <fullName evidence="1">Uncharacterized protein</fullName>
    </submittedName>
</protein>
<evidence type="ECO:0000313" key="2">
    <source>
        <dbReference type="Proteomes" id="UP001501116"/>
    </source>
</evidence>
<comment type="caution">
    <text evidence="1">The sequence shown here is derived from an EMBL/GenBank/DDBJ whole genome shotgun (WGS) entry which is preliminary data.</text>
</comment>
<reference evidence="2" key="1">
    <citation type="journal article" date="2019" name="Int. J. Syst. Evol. Microbiol.">
        <title>The Global Catalogue of Microorganisms (GCM) 10K type strain sequencing project: providing services to taxonomists for standard genome sequencing and annotation.</title>
        <authorList>
            <consortium name="The Broad Institute Genomics Platform"/>
            <consortium name="The Broad Institute Genome Sequencing Center for Infectious Disease"/>
            <person name="Wu L."/>
            <person name="Ma J."/>
        </authorList>
    </citation>
    <scope>NUCLEOTIDE SEQUENCE [LARGE SCALE GENOMIC DNA]</scope>
    <source>
        <strain evidence="2">JCM 14545</strain>
    </source>
</reference>
<keyword evidence="2" id="KW-1185">Reference proteome</keyword>
<proteinExistence type="predicted"/>